<protein>
    <recommendedName>
        <fullName evidence="5">DUF306 domain-containing protein</fullName>
    </recommendedName>
</protein>
<gene>
    <name evidence="1" type="ORF">LPB072_07675</name>
    <name evidence="2" type="ORF">LPB72_17160</name>
</gene>
<evidence type="ECO:0000313" key="1">
    <source>
        <dbReference type="EMBL" id="AOW15472.1"/>
    </source>
</evidence>
<evidence type="ECO:0000313" key="2">
    <source>
        <dbReference type="EMBL" id="OAD40669.1"/>
    </source>
</evidence>
<evidence type="ECO:0000313" key="3">
    <source>
        <dbReference type="Proteomes" id="UP000185657"/>
    </source>
</evidence>
<organism evidence="1 4">
    <name type="scientific">Hydrogenophaga crassostreae</name>
    <dbReference type="NCBI Taxonomy" id="1763535"/>
    <lineage>
        <taxon>Bacteria</taxon>
        <taxon>Pseudomonadati</taxon>
        <taxon>Pseudomonadota</taxon>
        <taxon>Betaproteobacteria</taxon>
        <taxon>Burkholderiales</taxon>
        <taxon>Comamonadaceae</taxon>
        <taxon>Hydrogenophaga</taxon>
    </lineage>
</organism>
<accession>A0A162VW35</accession>
<reference evidence="2 3" key="1">
    <citation type="submission" date="2016-02" db="EMBL/GenBank/DDBJ databases">
        <title>Draft genome sequence of Hydrogenophaga sp. LPB0072.</title>
        <authorList>
            <person name="Shin S.-K."/>
            <person name="Yi H."/>
        </authorList>
    </citation>
    <scope>NUCLEOTIDE SEQUENCE [LARGE SCALE GENOMIC DNA]</scope>
    <source>
        <strain evidence="2 3">LPB0072</strain>
    </source>
</reference>
<dbReference type="EMBL" id="CP017476">
    <property type="protein sequence ID" value="AOW15472.1"/>
    <property type="molecule type" value="Genomic_DNA"/>
</dbReference>
<dbReference type="EMBL" id="LVWD01000030">
    <property type="protein sequence ID" value="OAD40669.1"/>
    <property type="molecule type" value="Genomic_DNA"/>
</dbReference>
<keyword evidence="3" id="KW-1185">Reference proteome</keyword>
<dbReference type="AlphaFoldDB" id="A0A162VW35"/>
<dbReference type="KEGG" id="hyl:LPB072_07675"/>
<evidence type="ECO:0000313" key="4">
    <source>
        <dbReference type="Proteomes" id="UP000185680"/>
    </source>
</evidence>
<reference evidence="1 4" key="2">
    <citation type="submission" date="2016-10" db="EMBL/GenBank/DDBJ databases">
        <title>Hydorgenophaga sp. LPB0072 isolated from gastropod.</title>
        <authorList>
            <person name="Kim E."/>
            <person name="Yi H."/>
        </authorList>
    </citation>
    <scope>NUCLEOTIDE SEQUENCE [LARGE SCALE GENOMIC DNA]</scope>
    <source>
        <strain evidence="1 4">LPB0072</strain>
    </source>
</reference>
<sequence>MLTAADQTQAQSAGLGRVRTLETPGFTVHIEVTCAEGEVTCDRVFYRAESRRTKQVLTLRGSTRHSLCADGITPCRFLGYTFENGAVTCFVSDAGELLVREGTQVLVEESGEWQ</sequence>
<dbReference type="Proteomes" id="UP000185680">
    <property type="component" value="Chromosome"/>
</dbReference>
<dbReference type="OrthoDB" id="512976at2"/>
<evidence type="ECO:0008006" key="5">
    <source>
        <dbReference type="Google" id="ProtNLM"/>
    </source>
</evidence>
<dbReference type="Proteomes" id="UP000185657">
    <property type="component" value="Unassembled WGS sequence"/>
</dbReference>
<name>A0A162VW35_9BURK</name>
<proteinExistence type="predicted"/>